<evidence type="ECO:0000256" key="1">
    <source>
        <dbReference type="SAM" id="MobiDB-lite"/>
    </source>
</evidence>
<dbReference type="AlphaFoldDB" id="A0A1U7D2C9"/>
<evidence type="ECO:0000313" key="3">
    <source>
        <dbReference type="EMBL" id="APX22282.1"/>
    </source>
</evidence>
<dbReference type="EMBL" id="CP014796">
    <property type="protein sequence ID" value="APX22282.1"/>
    <property type="molecule type" value="Genomic_DNA"/>
</dbReference>
<dbReference type="STRING" id="1229727.Ga0080559_TMP1486"/>
<reference evidence="3 4" key="1">
    <citation type="submission" date="2016-03" db="EMBL/GenBank/DDBJ databases">
        <title>Deep-sea bacteria in the southern Pacific.</title>
        <authorList>
            <person name="Tang K."/>
        </authorList>
    </citation>
    <scope>NUCLEOTIDE SEQUENCE [LARGE SCALE GENOMIC DNA]</scope>
    <source>
        <strain evidence="3 4">JLT2016</strain>
    </source>
</reference>
<dbReference type="KEGG" id="tpro:Ga0080559_TMP1486"/>
<evidence type="ECO:0000259" key="2">
    <source>
        <dbReference type="PROSITE" id="PS51781"/>
    </source>
</evidence>
<keyword evidence="4" id="KW-1185">Reference proteome</keyword>
<sequence length="167" mass="17358">MNLPGLQVETAQAATPEVARADTGGVDMTSVAAVSSAPAKSGAATEQAPKDSDFGVTLASAAGSMSSQTAPTEGVELASLDTRTDAAMTTNTTPAISEPTVDMRKVTGNLVNMRMGPGTKFQVLEQLRRGAEVKVLTDPGDGWVRLKTQDTNRIGWMSDDFLKTAAN</sequence>
<dbReference type="InterPro" id="IPR003646">
    <property type="entry name" value="SH3-like_bac-type"/>
</dbReference>
<dbReference type="Gene3D" id="2.30.30.40">
    <property type="entry name" value="SH3 Domains"/>
    <property type="match status" value="1"/>
</dbReference>
<dbReference type="SMART" id="SM00287">
    <property type="entry name" value="SH3b"/>
    <property type="match status" value="1"/>
</dbReference>
<organism evidence="3 4">
    <name type="scientific">Salipiger profundus</name>
    <dbReference type="NCBI Taxonomy" id="1229727"/>
    <lineage>
        <taxon>Bacteria</taxon>
        <taxon>Pseudomonadati</taxon>
        <taxon>Pseudomonadota</taxon>
        <taxon>Alphaproteobacteria</taxon>
        <taxon>Rhodobacterales</taxon>
        <taxon>Roseobacteraceae</taxon>
        <taxon>Salipiger</taxon>
    </lineage>
</organism>
<proteinExistence type="predicted"/>
<name>A0A1U7D2C9_9RHOB</name>
<protein>
    <submittedName>
        <fullName evidence="3">SH3 domain-containing protein</fullName>
    </submittedName>
</protein>
<feature type="region of interest" description="Disordered" evidence="1">
    <location>
        <begin position="1"/>
        <end position="22"/>
    </location>
</feature>
<dbReference type="Pfam" id="PF08239">
    <property type="entry name" value="SH3_3"/>
    <property type="match status" value="1"/>
</dbReference>
<gene>
    <name evidence="3" type="ORF">Ga0080559_TMP1486</name>
</gene>
<accession>A0A1U7D2C9</accession>
<evidence type="ECO:0000313" key="4">
    <source>
        <dbReference type="Proteomes" id="UP000186559"/>
    </source>
</evidence>
<feature type="domain" description="SH3b" evidence="2">
    <location>
        <begin position="101"/>
        <end position="166"/>
    </location>
</feature>
<dbReference type="Proteomes" id="UP000186559">
    <property type="component" value="Chromosome"/>
</dbReference>
<dbReference type="PROSITE" id="PS51781">
    <property type="entry name" value="SH3B"/>
    <property type="match status" value="1"/>
</dbReference>